<dbReference type="RefSeq" id="WP_074739554.1">
    <property type="nucleotide sequence ID" value="NZ_FNNP01000018.1"/>
</dbReference>
<evidence type="ECO:0000256" key="2">
    <source>
        <dbReference type="ARBA" id="ARBA00023008"/>
    </source>
</evidence>
<dbReference type="PROSITE" id="PS00497">
    <property type="entry name" value="TYROSINASE_1"/>
    <property type="match status" value="1"/>
</dbReference>
<evidence type="ECO:0000256" key="1">
    <source>
        <dbReference type="ARBA" id="ARBA00022723"/>
    </source>
</evidence>
<dbReference type="STRING" id="985054.SAMN05444358_11815"/>
<dbReference type="PANTHER" id="PTHR11474">
    <property type="entry name" value="TYROSINASE FAMILY MEMBER"/>
    <property type="match status" value="1"/>
</dbReference>
<dbReference type="PRINTS" id="PR00092">
    <property type="entry name" value="TYROSINASE"/>
</dbReference>
<dbReference type="InterPro" id="IPR057190">
    <property type="entry name" value="DUF7868"/>
</dbReference>
<keyword evidence="2" id="KW-0186">Copper</keyword>
<dbReference type="InterPro" id="IPR050316">
    <property type="entry name" value="Tyrosinase/Hemocyanin"/>
</dbReference>
<gene>
    <name evidence="5" type="ORF">SAMN05444358_11815</name>
</gene>
<dbReference type="GO" id="GO:0016491">
    <property type="term" value="F:oxidoreductase activity"/>
    <property type="evidence" value="ECO:0007669"/>
    <property type="project" value="InterPro"/>
</dbReference>
<proteinExistence type="predicted"/>
<feature type="domain" description="Tyrosinase copper-binding" evidence="4">
    <location>
        <begin position="239"/>
        <end position="250"/>
    </location>
</feature>
<feature type="domain" description="Tyrosinase copper-binding" evidence="3">
    <location>
        <begin position="81"/>
        <end position="98"/>
    </location>
</feature>
<sequence length="483" mass="51704">MTRTRTDIAKLGAPWSDTMVWYARAVGELRTREFDQRTAWTYLAAIHGIEPQAWVDRGILPPTTPVPPQTEFRRMFNQCQHAGWFFLPWHRGYLHAFEAILADWIESQGGPGDWALPYWNYLDTNNPTARNIPQEFLDPTIDGGDPNPLSQATRGPATALGPLPWVPVDITLSAQTETVYTSDPGTLGYGGPISGFAQQGNAYGANESDPHNLVHVMVGGDTSSNPQGWMYNPNFAALDPVFWVHHCNIDRLWAAWMTSTSNTQENSRPWGNGPFPRQFTMPDANNDLAVFIPSETLPSGALEPVYDDLVNGTGITSTLPGGPAMVAAASSPAGPSKLIGVNDQSLTITSTPVQSRVVMSETPSPAVGAVGGTKRVFLNVEGVRGKAASGVLNVILTAPGGDPEDASPEAIKTLVFFGLANATSAEGPHGGSGLSQIVDITDIVRRLTSDGPVDALDAHVAQPESGGSELSVDRISIYVREGP</sequence>
<dbReference type="GO" id="GO:0046872">
    <property type="term" value="F:metal ion binding"/>
    <property type="evidence" value="ECO:0007669"/>
    <property type="project" value="UniProtKB-KW"/>
</dbReference>
<dbReference type="Pfam" id="PF25271">
    <property type="entry name" value="DUF7868"/>
    <property type="match status" value="1"/>
</dbReference>
<reference evidence="6" key="1">
    <citation type="submission" date="2016-10" db="EMBL/GenBank/DDBJ databases">
        <authorList>
            <person name="Varghese N."/>
            <person name="Submissions S."/>
        </authorList>
    </citation>
    <scope>NUCLEOTIDE SEQUENCE [LARGE SCALE GENOMIC DNA]</scope>
    <source>
        <strain evidence="6">DSM 27839</strain>
    </source>
</reference>
<dbReference type="PROSITE" id="PS00498">
    <property type="entry name" value="TYROSINASE_2"/>
    <property type="match status" value="1"/>
</dbReference>
<evidence type="ECO:0000259" key="4">
    <source>
        <dbReference type="PROSITE" id="PS00498"/>
    </source>
</evidence>
<organism evidence="5 6">
    <name type="scientific">Ruegeria halocynthiae</name>
    <dbReference type="NCBI Taxonomy" id="985054"/>
    <lineage>
        <taxon>Bacteria</taxon>
        <taxon>Pseudomonadati</taxon>
        <taxon>Pseudomonadota</taxon>
        <taxon>Alphaproteobacteria</taxon>
        <taxon>Rhodobacterales</taxon>
        <taxon>Roseobacteraceae</taxon>
        <taxon>Ruegeria</taxon>
    </lineage>
</organism>
<evidence type="ECO:0000259" key="3">
    <source>
        <dbReference type="PROSITE" id="PS00497"/>
    </source>
</evidence>
<dbReference type="InterPro" id="IPR008922">
    <property type="entry name" value="Di-copper_centre_dom_sf"/>
</dbReference>
<evidence type="ECO:0000313" key="5">
    <source>
        <dbReference type="EMBL" id="SDX94332.1"/>
    </source>
</evidence>
<protein>
    <submittedName>
        <fullName evidence="5">Tyrosinase</fullName>
    </submittedName>
</protein>
<dbReference type="PANTHER" id="PTHR11474:SF76">
    <property type="entry name" value="SHKT DOMAIN-CONTAINING PROTEIN"/>
    <property type="match status" value="1"/>
</dbReference>
<dbReference type="Pfam" id="PF00264">
    <property type="entry name" value="Tyrosinase"/>
    <property type="match status" value="1"/>
</dbReference>
<dbReference type="AlphaFoldDB" id="A0A1H3FTE7"/>
<evidence type="ECO:0000313" key="6">
    <source>
        <dbReference type="Proteomes" id="UP000183400"/>
    </source>
</evidence>
<keyword evidence="6" id="KW-1185">Reference proteome</keyword>
<dbReference type="Proteomes" id="UP000183400">
    <property type="component" value="Unassembled WGS sequence"/>
</dbReference>
<name>A0A1H3FTE7_9RHOB</name>
<dbReference type="SUPFAM" id="SSF48056">
    <property type="entry name" value="Di-copper centre-containing domain"/>
    <property type="match status" value="1"/>
</dbReference>
<keyword evidence="1" id="KW-0479">Metal-binding</keyword>
<dbReference type="Gene3D" id="1.10.1280.10">
    <property type="entry name" value="Di-copper center containing domain from catechol oxidase"/>
    <property type="match status" value="1"/>
</dbReference>
<dbReference type="InterPro" id="IPR002227">
    <property type="entry name" value="Tyrosinase_Cu-bd"/>
</dbReference>
<dbReference type="EMBL" id="FNNP01000018">
    <property type="protein sequence ID" value="SDX94332.1"/>
    <property type="molecule type" value="Genomic_DNA"/>
</dbReference>
<accession>A0A1H3FTE7</accession>